<dbReference type="Pfam" id="PF03061">
    <property type="entry name" value="4HBT"/>
    <property type="match status" value="1"/>
</dbReference>
<proteinExistence type="predicted"/>
<feature type="domain" description="CBS" evidence="3">
    <location>
        <begin position="256"/>
        <end position="314"/>
    </location>
</feature>
<name>A0A1T4XQR9_9BACL</name>
<dbReference type="CDD" id="cd03440">
    <property type="entry name" value="hot_dog"/>
    <property type="match status" value="1"/>
</dbReference>
<protein>
    <submittedName>
        <fullName evidence="4">Predicted transcriptional regulator containing CBS domains</fullName>
    </submittedName>
</protein>
<dbReference type="Pfam" id="PF00571">
    <property type="entry name" value="CBS"/>
    <property type="match status" value="2"/>
</dbReference>
<dbReference type="SUPFAM" id="SSF46785">
    <property type="entry name" value="Winged helix' DNA-binding domain"/>
    <property type="match status" value="1"/>
</dbReference>
<dbReference type="InterPro" id="IPR036388">
    <property type="entry name" value="WH-like_DNA-bd_sf"/>
</dbReference>
<feature type="domain" description="CBS" evidence="3">
    <location>
        <begin position="195"/>
        <end position="255"/>
    </location>
</feature>
<evidence type="ECO:0000313" key="5">
    <source>
        <dbReference type="Proteomes" id="UP000190042"/>
    </source>
</evidence>
<accession>A0A1T4XQR9</accession>
<dbReference type="Gene3D" id="3.40.1390.20">
    <property type="entry name" value="HprK N-terminal domain-like"/>
    <property type="match status" value="1"/>
</dbReference>
<dbReference type="InterPro" id="IPR010766">
    <property type="entry name" value="DRTGG"/>
</dbReference>
<dbReference type="Proteomes" id="UP000190042">
    <property type="component" value="Unassembled WGS sequence"/>
</dbReference>
<evidence type="ECO:0000259" key="3">
    <source>
        <dbReference type="PROSITE" id="PS51371"/>
    </source>
</evidence>
<dbReference type="SMART" id="SM00116">
    <property type="entry name" value="CBS"/>
    <property type="match status" value="2"/>
</dbReference>
<dbReference type="EMBL" id="FUYJ01000001">
    <property type="protein sequence ID" value="SKA91874.1"/>
    <property type="molecule type" value="Genomic_DNA"/>
</dbReference>
<evidence type="ECO:0000256" key="2">
    <source>
        <dbReference type="PROSITE-ProRule" id="PRU00703"/>
    </source>
</evidence>
<sequence length="435" mass="47942">MSTKHEQILRYIESLAVGEKISVRQVAKALEVSDGTAYRAIKEAENQKLVNTIERVGTIRIEKKKKENIERLTFAEVINIVDGVVLGGRDGLHKTLTKFVVGAMQLEDMIRYIDAGSLLIVGNRLKAHEIAIKAGAAVLVTGGFDATEEVKHLADEMNLPVISTSYDTFTVATMLNRAIYDQLIEKEILLVEDILTPLARTVTLAPEDSVDQFFEVNHQTAHSAYPVVESNGKLVGIITSRDVVSKPDMDTVGKVMTPDPITVNGKMSVASAGHSMIWEGIDLMPVVSEAGILEGIISRQDVLKALQMTQRQPQQGETIDDIVKNQMKVIPNAPEKIEFSVVPQMTNQFGSLSYGAMLTILNEAGSRAIRLQKRGESVPENVTIYFIKQVQLGAAVTVVPKILHTSRRFIKLEIELFSNDSIVAKAMGMFQLFEK</sequence>
<dbReference type="InterPro" id="IPR051257">
    <property type="entry name" value="Diverse_CBS-Domain"/>
</dbReference>
<dbReference type="InterPro" id="IPR028979">
    <property type="entry name" value="Ser_kin/Pase_Hpr-like_N_sf"/>
</dbReference>
<dbReference type="CDD" id="cd04596">
    <property type="entry name" value="CBS_pair_DRTGG_assoc"/>
    <property type="match status" value="1"/>
</dbReference>
<evidence type="ECO:0000313" key="4">
    <source>
        <dbReference type="EMBL" id="SKA91874.1"/>
    </source>
</evidence>
<gene>
    <name evidence="4" type="ORF">SAMN04244570_1210</name>
</gene>
<dbReference type="InterPro" id="IPR046342">
    <property type="entry name" value="CBS_dom_sf"/>
</dbReference>
<evidence type="ECO:0000256" key="1">
    <source>
        <dbReference type="ARBA" id="ARBA00023122"/>
    </source>
</evidence>
<keyword evidence="1 2" id="KW-0129">CBS domain</keyword>
<dbReference type="InterPro" id="IPR000644">
    <property type="entry name" value="CBS_dom"/>
</dbReference>
<dbReference type="Gene3D" id="3.10.580.10">
    <property type="entry name" value="CBS-domain"/>
    <property type="match status" value="2"/>
</dbReference>
<dbReference type="Gene3D" id="3.10.129.10">
    <property type="entry name" value="Hotdog Thioesterase"/>
    <property type="match status" value="1"/>
</dbReference>
<dbReference type="Pfam" id="PF07085">
    <property type="entry name" value="DRTGG"/>
    <property type="match status" value="1"/>
</dbReference>
<dbReference type="SUPFAM" id="SSF54637">
    <property type="entry name" value="Thioesterase/thiol ester dehydrase-isomerase"/>
    <property type="match status" value="1"/>
</dbReference>
<reference evidence="5" key="1">
    <citation type="submission" date="2017-02" db="EMBL/GenBank/DDBJ databases">
        <authorList>
            <person name="Varghese N."/>
            <person name="Submissions S."/>
        </authorList>
    </citation>
    <scope>NUCLEOTIDE SEQUENCE [LARGE SCALE GENOMIC DNA]</scope>
    <source>
        <strain evidence="5">DSM 23966</strain>
    </source>
</reference>
<dbReference type="SUPFAM" id="SSF54631">
    <property type="entry name" value="CBS-domain pair"/>
    <property type="match status" value="1"/>
</dbReference>
<dbReference type="AlphaFoldDB" id="A0A1T4XQR9"/>
<dbReference type="SUPFAM" id="SSF75138">
    <property type="entry name" value="HprK N-terminal domain-like"/>
    <property type="match status" value="1"/>
</dbReference>
<keyword evidence="5" id="KW-1185">Reference proteome</keyword>
<dbReference type="RefSeq" id="WP_078816882.1">
    <property type="nucleotide sequence ID" value="NZ_FUYJ01000001.1"/>
</dbReference>
<dbReference type="InterPro" id="IPR036390">
    <property type="entry name" value="WH_DNA-bd_sf"/>
</dbReference>
<dbReference type="PANTHER" id="PTHR43080:SF2">
    <property type="entry name" value="CBS DOMAIN-CONTAINING PROTEIN"/>
    <property type="match status" value="1"/>
</dbReference>
<dbReference type="InterPro" id="IPR029069">
    <property type="entry name" value="HotDog_dom_sf"/>
</dbReference>
<organism evidence="4 5">
    <name type="scientific">Sporosarcina newyorkensis</name>
    <dbReference type="NCBI Taxonomy" id="759851"/>
    <lineage>
        <taxon>Bacteria</taxon>
        <taxon>Bacillati</taxon>
        <taxon>Bacillota</taxon>
        <taxon>Bacilli</taxon>
        <taxon>Bacillales</taxon>
        <taxon>Caryophanaceae</taxon>
        <taxon>Sporosarcina</taxon>
    </lineage>
</organism>
<dbReference type="InterPro" id="IPR006683">
    <property type="entry name" value="Thioestr_dom"/>
</dbReference>
<dbReference type="PANTHER" id="PTHR43080">
    <property type="entry name" value="CBS DOMAIN-CONTAINING PROTEIN CBSX3, MITOCHONDRIAL"/>
    <property type="match status" value="1"/>
</dbReference>
<dbReference type="Gene3D" id="1.10.10.10">
    <property type="entry name" value="Winged helix-like DNA-binding domain superfamily/Winged helix DNA-binding domain"/>
    <property type="match status" value="1"/>
</dbReference>
<dbReference type="PROSITE" id="PS51371">
    <property type="entry name" value="CBS"/>
    <property type="match status" value="2"/>
</dbReference>